<dbReference type="AlphaFoldDB" id="A0A142EM53"/>
<dbReference type="GO" id="GO:0005886">
    <property type="term" value="C:plasma membrane"/>
    <property type="evidence" value="ECO:0007669"/>
    <property type="project" value="UniProtKB-SubCell"/>
</dbReference>
<dbReference type="KEGG" id="alm:AO498_07260"/>
<dbReference type="Pfam" id="PF02518">
    <property type="entry name" value="HATPase_c"/>
    <property type="match status" value="1"/>
</dbReference>
<name>A0A142EM53_9BACT</name>
<dbReference type="RefSeq" id="WP_082792197.1">
    <property type="nucleotide sequence ID" value="NZ_CP012836.1"/>
</dbReference>
<evidence type="ECO:0000256" key="5">
    <source>
        <dbReference type="ARBA" id="ARBA00022553"/>
    </source>
</evidence>
<keyword evidence="7" id="KW-0547">Nucleotide-binding</keyword>
<reference evidence="16" key="1">
    <citation type="submission" date="2015-09" db="EMBL/GenBank/DDBJ databases">
        <title>Complete sequence of Algoriphagus sp. M8-2.</title>
        <authorList>
            <person name="Shintani M."/>
        </authorList>
    </citation>
    <scope>NUCLEOTIDE SEQUENCE [LARGE SCALE GENOMIC DNA]</scope>
    <source>
        <strain evidence="16">M8-2</strain>
    </source>
</reference>
<sequence length="535" mass="60722">MKSEDSLFSALDQSKVYLRVFDNLPLPALLIHETSGKIIAANEEWLSLQEISDFATIQKKTLEEVGFLEFPKELILEALQEEGNPKNIFLKLNSKKKQELFLLGFFTFIQVDNQEFILATFKDITARILQENESEKIISKLVSKEKELEQQNASLSNTISELKYLLKESEIHENQFRTLIEHAPDPIFIQTGLKFKYINAKGCELFGIDSSDKILGTSILSRIHPDLRDVVSTRIQNLNVNKHSQTRRELKMIRMDGTQIDVETSGIPIDYEGEPGAIVFVRDITYRKEFERKLIEAKEDAEVANKLKSAFLQNLSHELRTPLNLISGFSNLLDTPGISETKQKEFIKTIQESTKNLIGLLSDLVSISLLDTNQEVHRVNSFSLNELMDTLYERFERDASAKKVALIVYKESSESALTTEMDEEKLLKILSKLITNAIKFTPHGTVEFGYSHQPDSTLFFVKDSGIGIEKEFQTKIFDRFLQGESPINKAHSGLGLGLSICKEMVKLMNGKIWVDSTPGKGSIFYISIPKPKINS</sequence>
<dbReference type="Gene3D" id="1.10.287.130">
    <property type="match status" value="1"/>
</dbReference>
<gene>
    <name evidence="15" type="ORF">AO498_07260</name>
</gene>
<dbReference type="InterPro" id="IPR003661">
    <property type="entry name" value="HisK_dim/P_dom"/>
</dbReference>
<dbReference type="Gene3D" id="3.30.565.10">
    <property type="entry name" value="Histidine kinase-like ATPase, C-terminal domain"/>
    <property type="match status" value="1"/>
</dbReference>
<evidence type="ECO:0000256" key="9">
    <source>
        <dbReference type="ARBA" id="ARBA00022840"/>
    </source>
</evidence>
<dbReference type="SUPFAM" id="SSF55874">
    <property type="entry name" value="ATPase domain of HSP90 chaperone/DNA topoisomerase II/histidine kinase"/>
    <property type="match status" value="1"/>
</dbReference>
<evidence type="ECO:0000259" key="13">
    <source>
        <dbReference type="PROSITE" id="PS50109"/>
    </source>
</evidence>
<dbReference type="Gene3D" id="3.30.450.20">
    <property type="entry name" value="PAS domain"/>
    <property type="match status" value="1"/>
</dbReference>
<evidence type="ECO:0000256" key="7">
    <source>
        <dbReference type="ARBA" id="ARBA00022741"/>
    </source>
</evidence>
<dbReference type="InterPro" id="IPR004358">
    <property type="entry name" value="Sig_transdc_His_kin-like_C"/>
</dbReference>
<dbReference type="SMART" id="SM00387">
    <property type="entry name" value="HATPase_c"/>
    <property type="match status" value="1"/>
</dbReference>
<dbReference type="InterPro" id="IPR001610">
    <property type="entry name" value="PAC"/>
</dbReference>
<evidence type="ECO:0000256" key="1">
    <source>
        <dbReference type="ARBA" id="ARBA00000085"/>
    </source>
</evidence>
<dbReference type="CDD" id="cd00082">
    <property type="entry name" value="HisKA"/>
    <property type="match status" value="1"/>
</dbReference>
<evidence type="ECO:0000256" key="3">
    <source>
        <dbReference type="ARBA" id="ARBA00012438"/>
    </source>
</evidence>
<dbReference type="SMART" id="SM00388">
    <property type="entry name" value="HisKA"/>
    <property type="match status" value="1"/>
</dbReference>
<keyword evidence="16" id="KW-1185">Reference proteome</keyword>
<dbReference type="PATRIC" id="fig|1727163.4.peg.1506"/>
<keyword evidence="10" id="KW-0902">Two-component regulatory system</keyword>
<dbReference type="OrthoDB" id="9757990at2"/>
<dbReference type="NCBIfam" id="TIGR00229">
    <property type="entry name" value="sensory_box"/>
    <property type="match status" value="1"/>
</dbReference>
<comment type="catalytic activity">
    <reaction evidence="1">
        <text>ATP + protein L-histidine = ADP + protein N-phospho-L-histidine.</text>
        <dbReference type="EC" id="2.7.13.3"/>
    </reaction>
</comment>
<feature type="domain" description="Histidine kinase" evidence="13">
    <location>
        <begin position="314"/>
        <end position="532"/>
    </location>
</feature>
<dbReference type="SUPFAM" id="SSF47384">
    <property type="entry name" value="Homodimeric domain of signal transducing histidine kinase"/>
    <property type="match status" value="1"/>
</dbReference>
<dbReference type="EMBL" id="CP012836">
    <property type="protein sequence ID" value="AMQ56208.1"/>
    <property type="molecule type" value="Genomic_DNA"/>
</dbReference>
<dbReference type="InterPro" id="IPR035965">
    <property type="entry name" value="PAS-like_dom_sf"/>
</dbReference>
<keyword evidence="12" id="KW-0175">Coiled coil</keyword>
<dbReference type="Proteomes" id="UP000073816">
    <property type="component" value="Chromosome"/>
</dbReference>
<dbReference type="InterPro" id="IPR000700">
    <property type="entry name" value="PAS-assoc_C"/>
</dbReference>
<dbReference type="PANTHER" id="PTHR43711:SF31">
    <property type="entry name" value="HISTIDINE KINASE"/>
    <property type="match status" value="1"/>
</dbReference>
<dbReference type="InterPro" id="IPR013767">
    <property type="entry name" value="PAS_fold"/>
</dbReference>
<keyword evidence="5" id="KW-0597">Phosphoprotein</keyword>
<reference evidence="15 16" key="2">
    <citation type="journal article" date="2016" name="Genome Announc.">
        <title>Complete Genome Sequence of Algoriphagus sp. Strain M8-2, Isolated from a Brackish Lake.</title>
        <authorList>
            <person name="Muraguchi Y."/>
            <person name="Kushimoto K."/>
            <person name="Ohtsubo Y."/>
            <person name="Suzuki T."/>
            <person name="Dohra H."/>
            <person name="Kimbara K."/>
            <person name="Shintani M."/>
        </authorList>
    </citation>
    <scope>NUCLEOTIDE SEQUENCE [LARGE SCALE GENOMIC DNA]</scope>
    <source>
        <strain evidence="15 16">M8-2</strain>
    </source>
</reference>
<dbReference type="InterPro" id="IPR003594">
    <property type="entry name" value="HATPase_dom"/>
</dbReference>
<comment type="subcellular location">
    <subcellularLocation>
        <location evidence="2">Cell membrane</location>
    </subcellularLocation>
</comment>
<evidence type="ECO:0000256" key="6">
    <source>
        <dbReference type="ARBA" id="ARBA00022679"/>
    </source>
</evidence>
<dbReference type="Pfam" id="PF00512">
    <property type="entry name" value="HisKA"/>
    <property type="match status" value="1"/>
</dbReference>
<evidence type="ECO:0000256" key="8">
    <source>
        <dbReference type="ARBA" id="ARBA00022777"/>
    </source>
</evidence>
<evidence type="ECO:0000256" key="4">
    <source>
        <dbReference type="ARBA" id="ARBA00022475"/>
    </source>
</evidence>
<evidence type="ECO:0000313" key="16">
    <source>
        <dbReference type="Proteomes" id="UP000073816"/>
    </source>
</evidence>
<evidence type="ECO:0000256" key="11">
    <source>
        <dbReference type="ARBA" id="ARBA00023136"/>
    </source>
</evidence>
<dbReference type="InterPro" id="IPR000014">
    <property type="entry name" value="PAS"/>
</dbReference>
<organism evidence="15 16">
    <name type="scientific">Algoriphagus sanaruensis</name>
    <dbReference type="NCBI Taxonomy" id="1727163"/>
    <lineage>
        <taxon>Bacteria</taxon>
        <taxon>Pseudomonadati</taxon>
        <taxon>Bacteroidota</taxon>
        <taxon>Cytophagia</taxon>
        <taxon>Cytophagales</taxon>
        <taxon>Cyclobacteriaceae</taxon>
        <taxon>Algoriphagus</taxon>
    </lineage>
</organism>
<dbReference type="FunFam" id="3.30.565.10:FF:000023">
    <property type="entry name" value="PAS domain-containing sensor histidine kinase"/>
    <property type="match status" value="1"/>
</dbReference>
<evidence type="ECO:0000256" key="10">
    <source>
        <dbReference type="ARBA" id="ARBA00023012"/>
    </source>
</evidence>
<feature type="domain" description="PAC" evidence="14">
    <location>
        <begin position="246"/>
        <end position="296"/>
    </location>
</feature>
<dbReference type="GO" id="GO:0006355">
    <property type="term" value="P:regulation of DNA-templated transcription"/>
    <property type="evidence" value="ECO:0007669"/>
    <property type="project" value="InterPro"/>
</dbReference>
<dbReference type="SMART" id="SM00086">
    <property type="entry name" value="PAC"/>
    <property type="match status" value="1"/>
</dbReference>
<evidence type="ECO:0000256" key="2">
    <source>
        <dbReference type="ARBA" id="ARBA00004236"/>
    </source>
</evidence>
<keyword evidence="11" id="KW-0472">Membrane</keyword>
<keyword evidence="6" id="KW-0808">Transferase</keyword>
<keyword evidence="4" id="KW-1003">Cell membrane</keyword>
<dbReference type="CDD" id="cd00130">
    <property type="entry name" value="PAS"/>
    <property type="match status" value="1"/>
</dbReference>
<keyword evidence="9" id="KW-0067">ATP-binding</keyword>
<dbReference type="GO" id="GO:0005524">
    <property type="term" value="F:ATP binding"/>
    <property type="evidence" value="ECO:0007669"/>
    <property type="project" value="UniProtKB-KW"/>
</dbReference>
<dbReference type="PANTHER" id="PTHR43711">
    <property type="entry name" value="TWO-COMPONENT HISTIDINE KINASE"/>
    <property type="match status" value="1"/>
</dbReference>
<protein>
    <recommendedName>
        <fullName evidence="3">histidine kinase</fullName>
        <ecNumber evidence="3">2.7.13.3</ecNumber>
    </recommendedName>
</protein>
<feature type="coiled-coil region" evidence="12">
    <location>
        <begin position="138"/>
        <end position="165"/>
    </location>
</feature>
<dbReference type="PRINTS" id="PR00344">
    <property type="entry name" value="BCTRLSENSOR"/>
</dbReference>
<evidence type="ECO:0000259" key="14">
    <source>
        <dbReference type="PROSITE" id="PS50113"/>
    </source>
</evidence>
<keyword evidence="8" id="KW-0418">Kinase</keyword>
<dbReference type="InterPro" id="IPR036097">
    <property type="entry name" value="HisK_dim/P_sf"/>
</dbReference>
<proteinExistence type="predicted"/>
<dbReference type="InterPro" id="IPR050736">
    <property type="entry name" value="Sensor_HK_Regulatory"/>
</dbReference>
<accession>A0A142EM53</accession>
<dbReference type="EC" id="2.7.13.3" evidence="3"/>
<evidence type="ECO:0000256" key="12">
    <source>
        <dbReference type="SAM" id="Coils"/>
    </source>
</evidence>
<dbReference type="PROSITE" id="PS50113">
    <property type="entry name" value="PAC"/>
    <property type="match status" value="1"/>
</dbReference>
<dbReference type="InterPro" id="IPR005467">
    <property type="entry name" value="His_kinase_dom"/>
</dbReference>
<dbReference type="STRING" id="1727163.AO498_07260"/>
<dbReference type="PROSITE" id="PS50109">
    <property type="entry name" value="HIS_KIN"/>
    <property type="match status" value="1"/>
</dbReference>
<dbReference type="SUPFAM" id="SSF55785">
    <property type="entry name" value="PYP-like sensor domain (PAS domain)"/>
    <property type="match status" value="2"/>
</dbReference>
<dbReference type="InterPro" id="IPR036890">
    <property type="entry name" value="HATPase_C_sf"/>
</dbReference>
<dbReference type="GO" id="GO:0000155">
    <property type="term" value="F:phosphorelay sensor kinase activity"/>
    <property type="evidence" value="ECO:0007669"/>
    <property type="project" value="InterPro"/>
</dbReference>
<evidence type="ECO:0000313" key="15">
    <source>
        <dbReference type="EMBL" id="AMQ56208.1"/>
    </source>
</evidence>
<dbReference type="Pfam" id="PF00989">
    <property type="entry name" value="PAS"/>
    <property type="match status" value="1"/>
</dbReference>
<dbReference type="SMART" id="SM00091">
    <property type="entry name" value="PAS"/>
    <property type="match status" value="2"/>
</dbReference>